<dbReference type="PROSITE" id="PS51077">
    <property type="entry name" value="HTH_ICLR"/>
    <property type="match status" value="1"/>
</dbReference>
<dbReference type="Pfam" id="PF01614">
    <property type="entry name" value="IclR_C"/>
    <property type="match status" value="1"/>
</dbReference>
<feature type="domain" description="HTH iclR-type" evidence="4">
    <location>
        <begin position="19"/>
        <end position="79"/>
    </location>
</feature>
<organism evidence="6 7">
    <name type="scientific">Litorivita pollutaquae</name>
    <dbReference type="NCBI Taxonomy" id="2200892"/>
    <lineage>
        <taxon>Bacteria</taxon>
        <taxon>Pseudomonadati</taxon>
        <taxon>Pseudomonadota</taxon>
        <taxon>Alphaproteobacteria</taxon>
        <taxon>Rhodobacterales</taxon>
        <taxon>Paracoccaceae</taxon>
        <taxon>Litorivita</taxon>
    </lineage>
</organism>
<dbReference type="Pfam" id="PF09339">
    <property type="entry name" value="HTH_IclR"/>
    <property type="match status" value="1"/>
</dbReference>
<evidence type="ECO:0000256" key="2">
    <source>
        <dbReference type="ARBA" id="ARBA00023125"/>
    </source>
</evidence>
<dbReference type="PROSITE" id="PS51078">
    <property type="entry name" value="ICLR_ED"/>
    <property type="match status" value="1"/>
</dbReference>
<keyword evidence="1" id="KW-0805">Transcription regulation</keyword>
<protein>
    <submittedName>
        <fullName evidence="6">IclR family transcriptional regulator</fullName>
    </submittedName>
</protein>
<dbReference type="OrthoDB" id="9807558at2"/>
<dbReference type="GO" id="GO:0003700">
    <property type="term" value="F:DNA-binding transcription factor activity"/>
    <property type="evidence" value="ECO:0007669"/>
    <property type="project" value="TreeGrafter"/>
</dbReference>
<evidence type="ECO:0000259" key="5">
    <source>
        <dbReference type="PROSITE" id="PS51078"/>
    </source>
</evidence>
<dbReference type="SMART" id="SM00346">
    <property type="entry name" value="HTH_ICLR"/>
    <property type="match status" value="1"/>
</dbReference>
<dbReference type="AlphaFoldDB" id="A0A2V4MPL2"/>
<feature type="domain" description="IclR-ED" evidence="5">
    <location>
        <begin position="80"/>
        <end position="262"/>
    </location>
</feature>
<dbReference type="Proteomes" id="UP000248012">
    <property type="component" value="Unassembled WGS sequence"/>
</dbReference>
<dbReference type="InterPro" id="IPR029016">
    <property type="entry name" value="GAF-like_dom_sf"/>
</dbReference>
<dbReference type="SUPFAM" id="SSF46785">
    <property type="entry name" value="Winged helix' DNA-binding domain"/>
    <property type="match status" value="1"/>
</dbReference>
<dbReference type="PANTHER" id="PTHR30136">
    <property type="entry name" value="HELIX-TURN-HELIX TRANSCRIPTIONAL REGULATOR, ICLR FAMILY"/>
    <property type="match status" value="1"/>
</dbReference>
<dbReference type="PANTHER" id="PTHR30136:SF35">
    <property type="entry name" value="HTH-TYPE TRANSCRIPTIONAL REGULATOR RV1719"/>
    <property type="match status" value="1"/>
</dbReference>
<dbReference type="GO" id="GO:0003677">
    <property type="term" value="F:DNA binding"/>
    <property type="evidence" value="ECO:0007669"/>
    <property type="project" value="UniProtKB-KW"/>
</dbReference>
<name>A0A2V4MPL2_9RHOB</name>
<comment type="caution">
    <text evidence="6">The sequence shown here is derived from an EMBL/GenBank/DDBJ whole genome shotgun (WGS) entry which is preliminary data.</text>
</comment>
<dbReference type="InterPro" id="IPR005471">
    <property type="entry name" value="Tscrpt_reg_IclR_N"/>
</dbReference>
<proteinExistence type="predicted"/>
<dbReference type="RefSeq" id="WP_110795386.1">
    <property type="nucleotide sequence ID" value="NZ_KZ826482.1"/>
</dbReference>
<dbReference type="InterPro" id="IPR014757">
    <property type="entry name" value="Tscrpt_reg_IclR_C"/>
</dbReference>
<dbReference type="Gene3D" id="1.10.10.10">
    <property type="entry name" value="Winged helix-like DNA-binding domain superfamily/Winged helix DNA-binding domain"/>
    <property type="match status" value="1"/>
</dbReference>
<reference evidence="6 7" key="1">
    <citation type="submission" date="2018-05" db="EMBL/GenBank/DDBJ databases">
        <title>Oceanovita maritima gen. nov., sp. nov., a marine bacterium in the family Rhodobacteraceae isolated from surface seawater of Lundu port Xiamen, China.</title>
        <authorList>
            <person name="Hetharua B.H."/>
            <person name="Min D."/>
            <person name="Liao H."/>
            <person name="Tian Y."/>
        </authorList>
    </citation>
    <scope>NUCLEOTIDE SEQUENCE [LARGE SCALE GENOMIC DNA]</scope>
    <source>
        <strain evidence="6 7">FSX-11</strain>
    </source>
</reference>
<accession>A0A2V4MPL2</accession>
<dbReference type="InterPro" id="IPR036388">
    <property type="entry name" value="WH-like_DNA-bd_sf"/>
</dbReference>
<keyword evidence="3" id="KW-0804">Transcription</keyword>
<dbReference type="Gene3D" id="3.30.450.40">
    <property type="match status" value="1"/>
</dbReference>
<gene>
    <name evidence="6" type="ORF">DI396_05480</name>
</gene>
<dbReference type="InterPro" id="IPR050707">
    <property type="entry name" value="HTH_MetabolicPath_Reg"/>
</dbReference>
<keyword evidence="2" id="KW-0238">DNA-binding</keyword>
<sequence>MKTAQSDQIGSAGRPSEGPRSLTRILALFDLFAQSNRRMSLAELSSKLECPKSSLLVLLRPLTEKGYLMRENDAYSLGPSIFQFAQTILTNHPFETALRGIMNDLVERTGETVLFAVRDGDRVVYSSVIESPQPVRYVAQIGINRPLFCSASGLVMLAYDTPQELDDYFQRTELTPLTPHSVTDERELRQIIAEIPKQGYCSTVGTAHIDAAGFGVPVFRSNGRLAGALVLGAPLERAVRNKELCVAAVKESADQLSLALGYRRNPN</sequence>
<evidence type="ECO:0000259" key="4">
    <source>
        <dbReference type="PROSITE" id="PS51077"/>
    </source>
</evidence>
<dbReference type="GO" id="GO:0045892">
    <property type="term" value="P:negative regulation of DNA-templated transcription"/>
    <property type="evidence" value="ECO:0007669"/>
    <property type="project" value="TreeGrafter"/>
</dbReference>
<evidence type="ECO:0000256" key="1">
    <source>
        <dbReference type="ARBA" id="ARBA00023015"/>
    </source>
</evidence>
<dbReference type="SUPFAM" id="SSF55781">
    <property type="entry name" value="GAF domain-like"/>
    <property type="match status" value="1"/>
</dbReference>
<dbReference type="EMBL" id="QFVT01000003">
    <property type="protein sequence ID" value="PYC48655.1"/>
    <property type="molecule type" value="Genomic_DNA"/>
</dbReference>
<evidence type="ECO:0000313" key="6">
    <source>
        <dbReference type="EMBL" id="PYC48655.1"/>
    </source>
</evidence>
<evidence type="ECO:0000313" key="7">
    <source>
        <dbReference type="Proteomes" id="UP000248012"/>
    </source>
</evidence>
<evidence type="ECO:0000256" key="3">
    <source>
        <dbReference type="ARBA" id="ARBA00023163"/>
    </source>
</evidence>
<keyword evidence="7" id="KW-1185">Reference proteome</keyword>
<dbReference type="InterPro" id="IPR036390">
    <property type="entry name" value="WH_DNA-bd_sf"/>
</dbReference>